<protein>
    <submittedName>
        <fullName evidence="2">STAS domain-containing protein</fullName>
    </submittedName>
</protein>
<dbReference type="RefSeq" id="WP_185445779.1">
    <property type="nucleotide sequence ID" value="NZ_CP043661.1"/>
</dbReference>
<evidence type="ECO:0000313" key="3">
    <source>
        <dbReference type="Proteomes" id="UP000515563"/>
    </source>
</evidence>
<feature type="domain" description="STAS" evidence="1">
    <location>
        <begin position="1"/>
        <end position="100"/>
    </location>
</feature>
<name>A0A7G6WSI1_9ACTN</name>
<sequence length="229" mass="24897">MTIVAPVGLLSVSTAPQLRDALLKCLADQPQAVLVDLARLQVGQVHTLSIFAVVARQAALWSGVPLLLVAAPEMEQRLRSRSLERYLRIASTLAEAMTAARDLPLRRLTLRVLPHDLQSAPAGRRQVRQTCTTWDCANLTQDATAVSEELVSNALRYTGGDLIHRLELRRGLLTVAVTDLAPEPPMQLETIPNQPSTNGFGLRIVTALSASWGWSPTTTGGKTVWAVLR</sequence>
<dbReference type="Gene3D" id="3.30.565.10">
    <property type="entry name" value="Histidine kinase-like ATPase, C-terminal domain"/>
    <property type="match status" value="1"/>
</dbReference>
<dbReference type="Proteomes" id="UP000515563">
    <property type="component" value="Chromosome"/>
</dbReference>
<dbReference type="KEGG" id="kqi:F1D05_02290"/>
<dbReference type="AlphaFoldDB" id="A0A7G6WSI1"/>
<dbReference type="CDD" id="cd16936">
    <property type="entry name" value="HATPase_RsbW-like"/>
    <property type="match status" value="1"/>
</dbReference>
<dbReference type="PANTHER" id="PTHR35526:SF3">
    <property type="entry name" value="ANTI-SIGMA-F FACTOR RSBW"/>
    <property type="match status" value="1"/>
</dbReference>
<reference evidence="2 3" key="2">
    <citation type="journal article" date="2020" name="Microbiol. Resour. Announc.">
        <title>Antarctic desert soil bacteria exhibit high novel natural product potential, evaluated through long-read genome sequencing and comparative genomics.</title>
        <authorList>
            <person name="Benaud N."/>
            <person name="Edwards R.J."/>
            <person name="Amos T.G."/>
            <person name="D'Agostino P.M."/>
            <person name="Gutierrez-Chavez C."/>
            <person name="Montgomery K."/>
            <person name="Nicetic I."/>
            <person name="Ferrari B.C."/>
        </authorList>
    </citation>
    <scope>NUCLEOTIDE SEQUENCE [LARGE SCALE GENOMIC DNA]</scope>
    <source>
        <strain evidence="2 3">SPB151</strain>
    </source>
</reference>
<dbReference type="SUPFAM" id="SSF55874">
    <property type="entry name" value="ATPase domain of HSP90 chaperone/DNA topoisomerase II/histidine kinase"/>
    <property type="match status" value="1"/>
</dbReference>
<keyword evidence="3" id="KW-1185">Reference proteome</keyword>
<dbReference type="SUPFAM" id="SSF52091">
    <property type="entry name" value="SpoIIaa-like"/>
    <property type="match status" value="1"/>
</dbReference>
<reference evidence="3" key="1">
    <citation type="submission" date="2019-09" db="EMBL/GenBank/DDBJ databases">
        <title>Antimicrobial potential of Antarctic Bacteria.</title>
        <authorList>
            <person name="Benaud N."/>
            <person name="Edwards R.J."/>
            <person name="Ferrari B.C."/>
        </authorList>
    </citation>
    <scope>NUCLEOTIDE SEQUENCE [LARGE SCALE GENOMIC DNA]</scope>
    <source>
        <strain evidence="3">SPB151</strain>
    </source>
</reference>
<organism evidence="2 3">
    <name type="scientific">Kribbella qitaiheensis</name>
    <dbReference type="NCBI Taxonomy" id="1544730"/>
    <lineage>
        <taxon>Bacteria</taxon>
        <taxon>Bacillati</taxon>
        <taxon>Actinomycetota</taxon>
        <taxon>Actinomycetes</taxon>
        <taxon>Propionibacteriales</taxon>
        <taxon>Kribbellaceae</taxon>
        <taxon>Kribbella</taxon>
    </lineage>
</organism>
<evidence type="ECO:0000259" key="1">
    <source>
        <dbReference type="PROSITE" id="PS50801"/>
    </source>
</evidence>
<dbReference type="PROSITE" id="PS50801">
    <property type="entry name" value="STAS"/>
    <property type="match status" value="1"/>
</dbReference>
<dbReference type="PANTHER" id="PTHR35526">
    <property type="entry name" value="ANTI-SIGMA-F FACTOR RSBW-RELATED"/>
    <property type="match status" value="1"/>
</dbReference>
<dbReference type="EMBL" id="CP043661">
    <property type="protein sequence ID" value="QNE16946.1"/>
    <property type="molecule type" value="Genomic_DNA"/>
</dbReference>
<dbReference type="InterPro" id="IPR002645">
    <property type="entry name" value="STAS_dom"/>
</dbReference>
<accession>A0A7G6WSI1</accession>
<gene>
    <name evidence="2" type="ORF">F1D05_02290</name>
</gene>
<dbReference type="Gene3D" id="3.30.750.24">
    <property type="entry name" value="STAS domain"/>
    <property type="match status" value="1"/>
</dbReference>
<dbReference type="InterPro" id="IPR036513">
    <property type="entry name" value="STAS_dom_sf"/>
</dbReference>
<dbReference type="InterPro" id="IPR036890">
    <property type="entry name" value="HATPase_C_sf"/>
</dbReference>
<dbReference type="InterPro" id="IPR050267">
    <property type="entry name" value="Anti-sigma-factor_SerPK"/>
</dbReference>
<evidence type="ECO:0000313" key="2">
    <source>
        <dbReference type="EMBL" id="QNE16946.1"/>
    </source>
</evidence>
<proteinExistence type="predicted"/>